<dbReference type="HAMAP" id="MF_00227">
    <property type="entry name" value="RNase_P"/>
    <property type="match status" value="1"/>
</dbReference>
<evidence type="ECO:0000256" key="6">
    <source>
        <dbReference type="HAMAP-Rule" id="MF_00227"/>
    </source>
</evidence>
<evidence type="ECO:0000256" key="7">
    <source>
        <dbReference type="NCBIfam" id="TIGR00188"/>
    </source>
</evidence>
<keyword evidence="4 6" id="KW-0378">Hydrolase</keyword>
<evidence type="ECO:0000313" key="8">
    <source>
        <dbReference type="EMBL" id="GMA21579.1"/>
    </source>
</evidence>
<keyword evidence="5 6" id="KW-0694">RNA-binding</keyword>
<dbReference type="PANTHER" id="PTHR33992:SF1">
    <property type="entry name" value="RIBONUCLEASE P PROTEIN COMPONENT"/>
    <property type="match status" value="1"/>
</dbReference>
<keyword evidence="1 6" id="KW-0819">tRNA processing</keyword>
<keyword evidence="3 6" id="KW-0255">Endonuclease</keyword>
<dbReference type="Gene3D" id="3.30.230.10">
    <property type="match status" value="1"/>
</dbReference>
<evidence type="ECO:0000256" key="5">
    <source>
        <dbReference type="ARBA" id="ARBA00022884"/>
    </source>
</evidence>
<name>A0ABQ6HSX6_9MICO</name>
<keyword evidence="9" id="KW-1185">Reference proteome</keyword>
<sequence>MLPARHRLRESADFAAAVRGSGRARSGSGLLVVHARRADARSEHPTRVGFVVSKAVGNAVIRNRTKRRLRHLMADRLPALQPGTDVVVRANPAAATATYAALGAELDRLLARVKALA</sequence>
<evidence type="ECO:0000256" key="4">
    <source>
        <dbReference type="ARBA" id="ARBA00022801"/>
    </source>
</evidence>
<evidence type="ECO:0000256" key="1">
    <source>
        <dbReference type="ARBA" id="ARBA00022694"/>
    </source>
</evidence>
<comment type="subunit">
    <text evidence="6">Consists of a catalytic RNA component (M1 or rnpB) and a protein subunit.</text>
</comment>
<proteinExistence type="inferred from homology"/>
<comment type="function">
    <text evidence="6">RNaseP catalyzes the removal of the 5'-leader sequence from pre-tRNA to produce the mature 5'-terminus. It can also cleave other RNA substrates such as 4.5S RNA. The protein component plays an auxiliary but essential role in vivo by binding to the 5'-leader sequence and broadening the substrate specificity of the ribozyme.</text>
</comment>
<accession>A0ABQ6HSX6</accession>
<dbReference type="SUPFAM" id="SSF54211">
    <property type="entry name" value="Ribosomal protein S5 domain 2-like"/>
    <property type="match status" value="1"/>
</dbReference>
<comment type="caution">
    <text evidence="8">The sequence shown here is derived from an EMBL/GenBank/DDBJ whole genome shotgun (WGS) entry which is preliminary data.</text>
</comment>
<keyword evidence="2 6" id="KW-0540">Nuclease</keyword>
<dbReference type="EMBL" id="BSUJ01000001">
    <property type="protein sequence ID" value="GMA21579.1"/>
    <property type="molecule type" value="Genomic_DNA"/>
</dbReference>
<dbReference type="InterPro" id="IPR000100">
    <property type="entry name" value="RNase_P"/>
</dbReference>
<dbReference type="InterPro" id="IPR014721">
    <property type="entry name" value="Ribsml_uS5_D2-typ_fold_subgr"/>
</dbReference>
<dbReference type="NCBIfam" id="TIGR00188">
    <property type="entry name" value="rnpA"/>
    <property type="match status" value="1"/>
</dbReference>
<dbReference type="Proteomes" id="UP001157109">
    <property type="component" value="Unassembled WGS sequence"/>
</dbReference>
<evidence type="ECO:0000313" key="9">
    <source>
        <dbReference type="Proteomes" id="UP001157109"/>
    </source>
</evidence>
<gene>
    <name evidence="6 8" type="primary">rnpA</name>
    <name evidence="8" type="ORF">GCM10025862_36000</name>
</gene>
<comment type="catalytic activity">
    <reaction evidence="6">
        <text>Endonucleolytic cleavage of RNA, removing 5'-extranucleotides from tRNA precursor.</text>
        <dbReference type="EC" id="3.1.26.5"/>
    </reaction>
</comment>
<dbReference type="Pfam" id="PF00825">
    <property type="entry name" value="Ribonuclease_P"/>
    <property type="match status" value="1"/>
</dbReference>
<dbReference type="InterPro" id="IPR020568">
    <property type="entry name" value="Ribosomal_Su5_D2-typ_SF"/>
</dbReference>
<dbReference type="EC" id="3.1.26.5" evidence="6 7"/>
<reference evidence="9" key="1">
    <citation type="journal article" date="2019" name="Int. J. Syst. Evol. Microbiol.">
        <title>The Global Catalogue of Microorganisms (GCM) 10K type strain sequencing project: providing services to taxonomists for standard genome sequencing and annotation.</title>
        <authorList>
            <consortium name="The Broad Institute Genomics Platform"/>
            <consortium name="The Broad Institute Genome Sequencing Center for Infectious Disease"/>
            <person name="Wu L."/>
            <person name="Ma J."/>
        </authorList>
    </citation>
    <scope>NUCLEOTIDE SEQUENCE [LARGE SCALE GENOMIC DNA]</scope>
    <source>
        <strain evidence="9">NBRC 105830</strain>
    </source>
</reference>
<evidence type="ECO:0000256" key="3">
    <source>
        <dbReference type="ARBA" id="ARBA00022759"/>
    </source>
</evidence>
<evidence type="ECO:0000256" key="2">
    <source>
        <dbReference type="ARBA" id="ARBA00022722"/>
    </source>
</evidence>
<comment type="similarity">
    <text evidence="6">Belongs to the RnpA family.</text>
</comment>
<dbReference type="PANTHER" id="PTHR33992">
    <property type="entry name" value="RIBONUCLEASE P PROTEIN COMPONENT"/>
    <property type="match status" value="1"/>
</dbReference>
<protein>
    <recommendedName>
        <fullName evidence="6 7">Ribonuclease P protein component</fullName>
        <shortName evidence="6">RNase P protein</shortName>
        <shortName evidence="6">RNaseP protein</shortName>
        <ecNumber evidence="6 7">3.1.26.5</ecNumber>
    </recommendedName>
    <alternativeName>
        <fullName evidence="6">Protein C5</fullName>
    </alternativeName>
</protein>
<organism evidence="8 9">
    <name type="scientific">Arsenicicoccus piscis</name>
    <dbReference type="NCBI Taxonomy" id="673954"/>
    <lineage>
        <taxon>Bacteria</taxon>
        <taxon>Bacillati</taxon>
        <taxon>Actinomycetota</taxon>
        <taxon>Actinomycetes</taxon>
        <taxon>Micrococcales</taxon>
        <taxon>Intrasporangiaceae</taxon>
        <taxon>Arsenicicoccus</taxon>
    </lineage>
</organism>